<proteinExistence type="inferred from homology"/>
<organism evidence="5 6">
    <name type="scientific">Virgisporangium aurantiacum</name>
    <dbReference type="NCBI Taxonomy" id="175570"/>
    <lineage>
        <taxon>Bacteria</taxon>
        <taxon>Bacillati</taxon>
        <taxon>Actinomycetota</taxon>
        <taxon>Actinomycetes</taxon>
        <taxon>Micromonosporales</taxon>
        <taxon>Micromonosporaceae</taxon>
        <taxon>Virgisporangium</taxon>
    </lineage>
</organism>
<keyword evidence="6" id="KW-1185">Reference proteome</keyword>
<dbReference type="Gene3D" id="2.120.10.30">
    <property type="entry name" value="TolB, C-terminal domain"/>
    <property type="match status" value="1"/>
</dbReference>
<dbReference type="PRINTS" id="PR01790">
    <property type="entry name" value="SMP30FAMILY"/>
</dbReference>
<dbReference type="InterPro" id="IPR013658">
    <property type="entry name" value="SGL"/>
</dbReference>
<evidence type="ECO:0000256" key="2">
    <source>
        <dbReference type="PIRSR" id="PIRSR605511-1"/>
    </source>
</evidence>
<sequence>MLRESTAEIFVTAGAHLAEGPAWNSSAGCLGWVDILAGKVHLTEADGTARAEFTLDRHVGAALPAEDGTYLVVVRDGFVRLDPATGAVSPLLEVLGDRPDLRFNDAKADPRGRAFAGTMSYTDGVRGQGTLFRLDPGPAATPVHGPTSLSNGLGWSPDGKTMYFIDTSAGTVTAFDYDVDTGTPHDPRVLIEVHHPDGMCVDDDGGLWVALYGGWAVHRYTPAGGLDTVIKLPVANVTCCAFGPGGRLYITTADNGLSPADQERQPLAGSLFVAEPGVSGPAAVPWHSV</sequence>
<evidence type="ECO:0000259" key="4">
    <source>
        <dbReference type="Pfam" id="PF08450"/>
    </source>
</evidence>
<dbReference type="InterPro" id="IPR005511">
    <property type="entry name" value="SMP-30"/>
</dbReference>
<feature type="domain" description="SMP-30/Gluconolactonase/LRE-like region" evidence="4">
    <location>
        <begin position="17"/>
        <end position="253"/>
    </location>
</feature>
<evidence type="ECO:0000313" key="6">
    <source>
        <dbReference type="Proteomes" id="UP000612585"/>
    </source>
</evidence>
<dbReference type="PANTHER" id="PTHR10907:SF47">
    <property type="entry name" value="REGUCALCIN"/>
    <property type="match status" value="1"/>
</dbReference>
<comment type="similarity">
    <text evidence="1">Belongs to the SMP-30/CGR1 family.</text>
</comment>
<accession>A0A8J3ZFE4</accession>
<dbReference type="GO" id="GO:0004341">
    <property type="term" value="F:gluconolactonase activity"/>
    <property type="evidence" value="ECO:0007669"/>
    <property type="project" value="TreeGrafter"/>
</dbReference>
<keyword evidence="3" id="KW-0862">Zinc</keyword>
<protein>
    <submittedName>
        <fullName evidence="5">Calcium-binding protein</fullName>
    </submittedName>
</protein>
<comment type="cofactor">
    <cofactor evidence="3">
        <name>Zn(2+)</name>
        <dbReference type="ChEBI" id="CHEBI:29105"/>
    </cofactor>
    <text evidence="3">Binds 1 divalent metal cation per subunit.</text>
</comment>
<keyword evidence="3" id="KW-0479">Metal-binding</keyword>
<feature type="active site" description="Proton donor/acceptor" evidence="2">
    <location>
        <position position="197"/>
    </location>
</feature>
<evidence type="ECO:0000256" key="3">
    <source>
        <dbReference type="PIRSR" id="PIRSR605511-2"/>
    </source>
</evidence>
<name>A0A8J3ZFE4_9ACTN</name>
<dbReference type="RefSeq" id="WP_204005084.1">
    <property type="nucleotide sequence ID" value="NZ_BOPG01000057.1"/>
</dbReference>
<dbReference type="EMBL" id="BOPG01000057">
    <property type="protein sequence ID" value="GIJ60590.1"/>
    <property type="molecule type" value="Genomic_DNA"/>
</dbReference>
<dbReference type="GO" id="GO:0005509">
    <property type="term" value="F:calcium ion binding"/>
    <property type="evidence" value="ECO:0007669"/>
    <property type="project" value="TreeGrafter"/>
</dbReference>
<feature type="binding site" evidence="3">
    <location>
        <position position="102"/>
    </location>
    <ligand>
        <name>substrate</name>
    </ligand>
</feature>
<evidence type="ECO:0000256" key="1">
    <source>
        <dbReference type="ARBA" id="ARBA00008853"/>
    </source>
</evidence>
<dbReference type="GO" id="GO:0019853">
    <property type="term" value="P:L-ascorbic acid biosynthetic process"/>
    <property type="evidence" value="ECO:0007669"/>
    <property type="project" value="TreeGrafter"/>
</dbReference>
<dbReference type="AlphaFoldDB" id="A0A8J3ZFE4"/>
<dbReference type="SUPFAM" id="SSF63829">
    <property type="entry name" value="Calcium-dependent phosphotriesterase"/>
    <property type="match status" value="1"/>
</dbReference>
<dbReference type="Pfam" id="PF08450">
    <property type="entry name" value="SGL"/>
    <property type="match status" value="1"/>
</dbReference>
<reference evidence="5" key="1">
    <citation type="submission" date="2021-01" db="EMBL/GenBank/DDBJ databases">
        <title>Whole genome shotgun sequence of Virgisporangium aurantiacum NBRC 16421.</title>
        <authorList>
            <person name="Komaki H."/>
            <person name="Tamura T."/>
        </authorList>
    </citation>
    <scope>NUCLEOTIDE SEQUENCE</scope>
    <source>
        <strain evidence="5">NBRC 16421</strain>
    </source>
</reference>
<feature type="binding site" evidence="3">
    <location>
        <position position="104"/>
    </location>
    <ligand>
        <name>substrate</name>
    </ligand>
</feature>
<feature type="binding site" evidence="3">
    <location>
        <position position="151"/>
    </location>
    <ligand>
        <name>a divalent metal cation</name>
        <dbReference type="ChEBI" id="CHEBI:60240"/>
    </ligand>
</feature>
<dbReference type="Proteomes" id="UP000612585">
    <property type="component" value="Unassembled WGS sequence"/>
</dbReference>
<feature type="binding site" evidence="3">
    <location>
        <position position="197"/>
    </location>
    <ligand>
        <name>a divalent metal cation</name>
        <dbReference type="ChEBI" id="CHEBI:60240"/>
    </ligand>
</feature>
<dbReference type="InterPro" id="IPR011042">
    <property type="entry name" value="6-blade_b-propeller_TolB-like"/>
</dbReference>
<comment type="caution">
    <text evidence="5">The sequence shown here is derived from an EMBL/GenBank/DDBJ whole genome shotgun (WGS) entry which is preliminary data.</text>
</comment>
<gene>
    <name evidence="5" type="ORF">Vau01_081060</name>
</gene>
<dbReference type="PANTHER" id="PTHR10907">
    <property type="entry name" value="REGUCALCIN"/>
    <property type="match status" value="1"/>
</dbReference>
<feature type="binding site" evidence="3">
    <location>
        <position position="19"/>
    </location>
    <ligand>
        <name>a divalent metal cation</name>
        <dbReference type="ChEBI" id="CHEBI:60240"/>
    </ligand>
</feature>
<evidence type="ECO:0000313" key="5">
    <source>
        <dbReference type="EMBL" id="GIJ60590.1"/>
    </source>
</evidence>